<dbReference type="PANTHER" id="PTHR15615">
    <property type="match status" value="1"/>
</dbReference>
<reference evidence="2" key="1">
    <citation type="submission" date="2022-07" db="EMBL/GenBank/DDBJ databases">
        <title>Phylogenomic reconstructions and comparative analyses of Kickxellomycotina fungi.</title>
        <authorList>
            <person name="Reynolds N.K."/>
            <person name="Stajich J.E."/>
            <person name="Barry K."/>
            <person name="Grigoriev I.V."/>
            <person name="Crous P."/>
            <person name="Smith M.E."/>
        </authorList>
    </citation>
    <scope>NUCLEOTIDE SEQUENCE</scope>
    <source>
        <strain evidence="2">NRRL 3115</strain>
    </source>
</reference>
<dbReference type="Pfam" id="PF08613">
    <property type="entry name" value="Cyclin"/>
    <property type="match status" value="1"/>
</dbReference>
<dbReference type="GO" id="GO:0005634">
    <property type="term" value="C:nucleus"/>
    <property type="evidence" value="ECO:0007669"/>
    <property type="project" value="TreeGrafter"/>
</dbReference>
<feature type="compositionally biased region" description="Basic and acidic residues" evidence="1">
    <location>
        <begin position="204"/>
        <end position="215"/>
    </location>
</feature>
<protein>
    <submittedName>
        <fullName evidence="2">PHO85 cyclin-5</fullName>
    </submittedName>
</protein>
<dbReference type="GO" id="GO:0000307">
    <property type="term" value="C:cyclin-dependent protein kinase holoenzyme complex"/>
    <property type="evidence" value="ECO:0007669"/>
    <property type="project" value="TreeGrafter"/>
</dbReference>
<dbReference type="InterPro" id="IPR013922">
    <property type="entry name" value="Cyclin_PHO80-like"/>
</dbReference>
<evidence type="ECO:0000313" key="3">
    <source>
        <dbReference type="Proteomes" id="UP001151518"/>
    </source>
</evidence>
<dbReference type="EMBL" id="JANBTW010000023">
    <property type="protein sequence ID" value="KAJ2678176.1"/>
    <property type="molecule type" value="Genomic_DNA"/>
</dbReference>
<proteinExistence type="predicted"/>
<dbReference type="OrthoDB" id="286814at2759"/>
<gene>
    <name evidence="2" type="primary">PCL5</name>
    <name evidence="2" type="ORF">GGI25_002527</name>
</gene>
<dbReference type="Gene3D" id="1.10.472.10">
    <property type="entry name" value="Cyclin-like"/>
    <property type="match status" value="1"/>
</dbReference>
<dbReference type="CDD" id="cd20557">
    <property type="entry name" value="CYCLIN_ScPCL1-like"/>
    <property type="match status" value="1"/>
</dbReference>
<evidence type="ECO:0000313" key="2">
    <source>
        <dbReference type="EMBL" id="KAJ2678176.1"/>
    </source>
</evidence>
<name>A0A9W8G7N3_9FUNG</name>
<evidence type="ECO:0000256" key="1">
    <source>
        <dbReference type="SAM" id="MobiDB-lite"/>
    </source>
</evidence>
<accession>A0A9W8G7N3</accession>
<organism evidence="2 3">
    <name type="scientific">Coemansia spiralis</name>
    <dbReference type="NCBI Taxonomy" id="417178"/>
    <lineage>
        <taxon>Eukaryota</taxon>
        <taxon>Fungi</taxon>
        <taxon>Fungi incertae sedis</taxon>
        <taxon>Zoopagomycota</taxon>
        <taxon>Kickxellomycotina</taxon>
        <taxon>Kickxellomycetes</taxon>
        <taxon>Kickxellales</taxon>
        <taxon>Kickxellaceae</taxon>
        <taxon>Coemansia</taxon>
    </lineage>
</organism>
<dbReference type="AlphaFoldDB" id="A0A9W8G7N3"/>
<dbReference type="Proteomes" id="UP001151518">
    <property type="component" value="Unassembled WGS sequence"/>
</dbReference>
<feature type="compositionally biased region" description="Low complexity" evidence="1">
    <location>
        <begin position="222"/>
        <end position="241"/>
    </location>
</feature>
<sequence length="489" mass="54531">MVNGPFTIEPSTRLHHQEALGSTSDLALVDGWYQNNTQANKRTLSDDTPSKRARVGLRIDDLLNPLAAAHKMTVPTVLVRSRSEDSKHYYNQIMQLQLRLQQTSSDANPRMARTSTAPTESADACAQGLVREALELDKLYDIACVIIESIWPNHSISQRTQLCSLRCFVAETHRQSRLTSDALELCMFYLLRAKSIIQAKQRARQREEEQEEQKKAVHQHQHQQQQQQQQIQGIASTVTTPPLSPGSPPTKATGQMVVPGSADRLISPPSSSPFTPGSGQQMQVTYISLDKQHLLGNDMITVDKAERPLANTGLPLSYRSFVVAPAAKQAAEPTRKPNVTKCGRRMFVAALICASKFMYDRTYSNRAWNKITKLPLAQISDMERAFLDMIDYRLYVDRTTYDKFHRLLARSGMRNGRLMVCEPQGLVPASPFGEPGYATPVTPAVVPVDLRASVPAAQALQPVYTSFYNGGYHSQELSHAQQWVSSAKQ</sequence>
<dbReference type="GO" id="GO:0016538">
    <property type="term" value="F:cyclin-dependent protein serine/threonine kinase regulator activity"/>
    <property type="evidence" value="ECO:0007669"/>
    <property type="project" value="TreeGrafter"/>
</dbReference>
<comment type="caution">
    <text evidence="2">The sequence shown here is derived from an EMBL/GenBank/DDBJ whole genome shotgun (WGS) entry which is preliminary data.</text>
</comment>
<feature type="region of interest" description="Disordered" evidence="1">
    <location>
        <begin position="204"/>
        <end position="262"/>
    </location>
</feature>
<dbReference type="PANTHER" id="PTHR15615:SF36">
    <property type="entry name" value="PHO85 CYCLIN-5"/>
    <property type="match status" value="1"/>
</dbReference>
<dbReference type="GO" id="GO:0019901">
    <property type="term" value="F:protein kinase binding"/>
    <property type="evidence" value="ECO:0007669"/>
    <property type="project" value="InterPro"/>
</dbReference>